<dbReference type="Proteomes" id="UP000237105">
    <property type="component" value="Unassembled WGS sequence"/>
</dbReference>
<accession>A0A2P5E542</accession>
<name>A0A2P5E542_PARAD</name>
<sequence length="62" mass="7074">MAPQHHRDTSRCQIGLKKRPRTGEFLALQCYLCRISEALVSILITIWARSGAAMPLPRNFSY</sequence>
<gene>
    <name evidence="1" type="ORF">PanWU01x14_002200</name>
</gene>
<dbReference type="AlphaFoldDB" id="A0A2P5E542"/>
<comment type="caution">
    <text evidence="1">The sequence shown here is derived from an EMBL/GenBank/DDBJ whole genome shotgun (WGS) entry which is preliminary data.</text>
</comment>
<proteinExistence type="predicted"/>
<reference evidence="2" key="1">
    <citation type="submission" date="2016-06" db="EMBL/GenBank/DDBJ databases">
        <title>Parallel loss of symbiosis genes in relatives of nitrogen-fixing non-legume Parasponia.</title>
        <authorList>
            <person name="Van Velzen R."/>
            <person name="Holmer R."/>
            <person name="Bu F."/>
            <person name="Rutten L."/>
            <person name="Van Zeijl A."/>
            <person name="Liu W."/>
            <person name="Santuari L."/>
            <person name="Cao Q."/>
            <person name="Sharma T."/>
            <person name="Shen D."/>
            <person name="Roswanjaya Y."/>
            <person name="Wardhani T."/>
            <person name="Kalhor M.S."/>
            <person name="Jansen J."/>
            <person name="Van den Hoogen J."/>
            <person name="Gungor B."/>
            <person name="Hartog M."/>
            <person name="Hontelez J."/>
            <person name="Verver J."/>
            <person name="Yang W.-C."/>
            <person name="Schijlen E."/>
            <person name="Repin R."/>
            <person name="Schilthuizen M."/>
            <person name="Schranz E."/>
            <person name="Heidstra R."/>
            <person name="Miyata K."/>
            <person name="Fedorova E."/>
            <person name="Kohlen W."/>
            <person name="Bisseling T."/>
            <person name="Smit S."/>
            <person name="Geurts R."/>
        </authorList>
    </citation>
    <scope>NUCLEOTIDE SEQUENCE [LARGE SCALE GENOMIC DNA]</scope>
    <source>
        <strain evidence="2">cv. WU1-14</strain>
    </source>
</reference>
<evidence type="ECO:0000313" key="2">
    <source>
        <dbReference type="Proteomes" id="UP000237105"/>
    </source>
</evidence>
<protein>
    <submittedName>
        <fullName evidence="1">Uncharacterized protein</fullName>
    </submittedName>
</protein>
<evidence type="ECO:0000313" key="1">
    <source>
        <dbReference type="EMBL" id="PON80664.1"/>
    </source>
</evidence>
<keyword evidence="2" id="KW-1185">Reference proteome</keyword>
<dbReference type="EMBL" id="JXTB01000001">
    <property type="protein sequence ID" value="PON80664.1"/>
    <property type="molecule type" value="Genomic_DNA"/>
</dbReference>
<organism evidence="1 2">
    <name type="scientific">Parasponia andersonii</name>
    <name type="common">Sponia andersonii</name>
    <dbReference type="NCBI Taxonomy" id="3476"/>
    <lineage>
        <taxon>Eukaryota</taxon>
        <taxon>Viridiplantae</taxon>
        <taxon>Streptophyta</taxon>
        <taxon>Embryophyta</taxon>
        <taxon>Tracheophyta</taxon>
        <taxon>Spermatophyta</taxon>
        <taxon>Magnoliopsida</taxon>
        <taxon>eudicotyledons</taxon>
        <taxon>Gunneridae</taxon>
        <taxon>Pentapetalae</taxon>
        <taxon>rosids</taxon>
        <taxon>fabids</taxon>
        <taxon>Rosales</taxon>
        <taxon>Cannabaceae</taxon>
        <taxon>Parasponia</taxon>
    </lineage>
</organism>